<protein>
    <submittedName>
        <fullName evidence="1">Uncharacterized protein</fullName>
    </submittedName>
</protein>
<dbReference type="OrthoDB" id="5136203at2"/>
<dbReference type="EMBL" id="AYXG01000081">
    <property type="protein sequence ID" value="EWC62334.1"/>
    <property type="molecule type" value="Genomic_DNA"/>
</dbReference>
<organism evidence="1 2">
    <name type="scientific">Actinokineospora spheciospongiae</name>
    <dbReference type="NCBI Taxonomy" id="909613"/>
    <lineage>
        <taxon>Bacteria</taxon>
        <taxon>Bacillati</taxon>
        <taxon>Actinomycetota</taxon>
        <taxon>Actinomycetes</taxon>
        <taxon>Pseudonocardiales</taxon>
        <taxon>Pseudonocardiaceae</taxon>
        <taxon>Actinokineospora</taxon>
    </lineage>
</organism>
<sequence length="775" mass="83685">MSDDPRQSASPAYATDRLQRALLGAARSEDPAVRARAAGKVRRWERVLAGTAAGRITVGSRVPVAGAPAWVTLEVVTGGFATGRHLADAPLSEEESRRVAALPADVPGDTDRARLNHWYLGDAGQAELLAALRTGHYRVDIPEEAALVVVALLLDKGFTEAALDLLDELRPFLDRLRFTPHFQPTAALSGTAVRLATVADVTRSLDAVVVPAQVALMNRTLGVWNPLYDRLVALWCRTVDGDLPTLDDEGALHGGRPGTRLPPDWAAERAAWLADFERARAEHGFTGKHAHRKGNFTRLHHALTACPADFTALTARDLGWVRRALAGTLTHHGAPGSAERAAVRADQAETARTPTTAAFARVLTHRLRHYPADGGIPALEPIAAEVSEADTEGIPPGSAMPPQLVRKTARALEAPPEELVAQGVITSADVLATVLPQLTSRLTAANFADPVAAGLHERLYTAFRRRRGLLLLNLEQQVHFEELPWVSALAVLRGSGTDTVAARRALEQATKLTLTAFPHAITPNPLVTELRALAAQAGLKPPLVQEVAADIFTGTFTPQWHAAALVASEFTAGTLYASYYDLPPVTRWSEPTRSRFTLRWGKKVAEDFTHLCEQRAREAGRSSYPSGNGTLLEQSQILTTHNLAALVHALDLGDWLREQAPDLAARAFGGAVRLLAQRPAHHHAELIQVKNAAYAWRQAIFFLGFCDPITQRSQVTALHGEVAEAGIGDRFAPVLEGLVHVLGGGRFTEAGTTPSGTGRRFLGWAAYRHWYIAGR</sequence>
<dbReference type="AlphaFoldDB" id="W7J8I6"/>
<dbReference type="PATRIC" id="fig|909613.9.peg.2327"/>
<gene>
    <name evidence="1" type="ORF">UO65_2321</name>
</gene>
<reference evidence="1 2" key="1">
    <citation type="journal article" date="2014" name="Genome Announc.">
        <title>Draft Genome Sequence of the Antitrypanosomally Active Sponge-Associated Bacterium Actinokineospora sp. Strain EG49.</title>
        <authorList>
            <person name="Harjes J."/>
            <person name="Ryu T."/>
            <person name="Abdelmohsen U.R."/>
            <person name="Moitinho-Silva L."/>
            <person name="Horn H."/>
            <person name="Ravasi T."/>
            <person name="Hentschel U."/>
        </authorList>
    </citation>
    <scope>NUCLEOTIDE SEQUENCE [LARGE SCALE GENOMIC DNA]</scope>
    <source>
        <strain evidence="1 2">EG49</strain>
    </source>
</reference>
<dbReference type="Proteomes" id="UP000019277">
    <property type="component" value="Unassembled WGS sequence"/>
</dbReference>
<dbReference type="STRING" id="909613.UO65_2321"/>
<keyword evidence="2" id="KW-1185">Reference proteome</keyword>
<dbReference type="eggNOG" id="ENOG502Z7ZT">
    <property type="taxonomic scope" value="Bacteria"/>
</dbReference>
<accession>W7J8I6</accession>
<evidence type="ECO:0000313" key="2">
    <source>
        <dbReference type="Proteomes" id="UP000019277"/>
    </source>
</evidence>
<comment type="caution">
    <text evidence="1">The sequence shown here is derived from an EMBL/GenBank/DDBJ whole genome shotgun (WGS) entry which is preliminary data.</text>
</comment>
<proteinExistence type="predicted"/>
<name>W7J8I6_9PSEU</name>
<evidence type="ECO:0000313" key="1">
    <source>
        <dbReference type="EMBL" id="EWC62334.1"/>
    </source>
</evidence>
<dbReference type="RefSeq" id="WP_035281531.1">
    <property type="nucleotide sequence ID" value="NZ_AYXG01000081.1"/>
</dbReference>